<feature type="transmembrane region" description="Helical" evidence="1">
    <location>
        <begin position="385"/>
        <end position="404"/>
    </location>
</feature>
<evidence type="ECO:0000313" key="3">
    <source>
        <dbReference type="Proteomes" id="UP001217083"/>
    </source>
</evidence>
<feature type="transmembrane region" description="Helical" evidence="1">
    <location>
        <begin position="31"/>
        <end position="47"/>
    </location>
</feature>
<keyword evidence="3" id="KW-1185">Reference proteome</keyword>
<feature type="transmembrane region" description="Helical" evidence="1">
    <location>
        <begin position="54"/>
        <end position="71"/>
    </location>
</feature>
<reference evidence="2 3" key="1">
    <citation type="submission" date="2023-03" db="EMBL/GenBank/DDBJ databases">
        <title>Muricauda XX sp. nov. and Muricauda XXX sp. nov., two novel species isolated from Okinawa Trough.</title>
        <authorList>
            <person name="Cao W."/>
            <person name="Deng X."/>
        </authorList>
    </citation>
    <scope>NUCLEOTIDE SEQUENCE [LARGE SCALE GENOMIC DNA]</scope>
    <source>
        <strain evidence="2 3">81s02</strain>
    </source>
</reference>
<dbReference type="Proteomes" id="UP001217083">
    <property type="component" value="Unassembled WGS sequence"/>
</dbReference>
<organism evidence="2 3">
    <name type="scientific">Flagellimonas okinawensis</name>
    <dbReference type="NCBI Taxonomy" id="3031324"/>
    <lineage>
        <taxon>Bacteria</taxon>
        <taxon>Pseudomonadati</taxon>
        <taxon>Bacteroidota</taxon>
        <taxon>Flavobacteriia</taxon>
        <taxon>Flavobacteriales</taxon>
        <taxon>Flavobacteriaceae</taxon>
        <taxon>Flagellimonas</taxon>
    </lineage>
</organism>
<evidence type="ECO:0008006" key="4">
    <source>
        <dbReference type="Google" id="ProtNLM"/>
    </source>
</evidence>
<keyword evidence="1" id="KW-0472">Membrane</keyword>
<evidence type="ECO:0000256" key="1">
    <source>
        <dbReference type="SAM" id="Phobius"/>
    </source>
</evidence>
<keyword evidence="1" id="KW-1133">Transmembrane helix</keyword>
<comment type="caution">
    <text evidence="2">The sequence shown here is derived from an EMBL/GenBank/DDBJ whole genome shotgun (WGS) entry which is preliminary data.</text>
</comment>
<sequence>MRKFIFILLILQPFIVKLVYKAGFQINVFNELLSLLVLSLFIFRILIKRKFNNSFLIYLSFLVYTLLLGVYRNIMPLSLFQILIYSQFFFYFFYFQSFSDQEKCEMMRSMKRIMDFIVVVVAIIAVIEVIDYQSFRNFIGVHSVNRGINGFYLISFFGSGPSLAIFISLYVFVWHYYYYAMGNQITRKSISYLFLAIVLGVLSFSRKETLFIFMFILLFPYPSKSKLRKWLKRLILSVAVFAGLLYYYLTFFESANRKGFDSGYIRWQIMAKSVEVYKDYFPFGTGAGTFGSRVSLMMPHIYEEYNVGQGMLGWEATNSRGPIYDAFLSTFITEIGIGVLLIMYLFYKLLESKTIVGNSHSSFIKNFILIYLLSLSFFVPMLTNSFGYIIMIILASIACNISLFKIRIKY</sequence>
<feature type="transmembrane region" description="Helical" evidence="1">
    <location>
        <begin position="322"/>
        <end position="350"/>
    </location>
</feature>
<gene>
    <name evidence="2" type="ORF">PY091_06490</name>
</gene>
<feature type="transmembrane region" description="Helical" evidence="1">
    <location>
        <begin position="230"/>
        <end position="249"/>
    </location>
</feature>
<feature type="transmembrane region" description="Helical" evidence="1">
    <location>
        <begin position="77"/>
        <end position="95"/>
    </location>
</feature>
<feature type="transmembrane region" description="Helical" evidence="1">
    <location>
        <begin position="150"/>
        <end position="178"/>
    </location>
</feature>
<dbReference type="EMBL" id="JARFVA010000002">
    <property type="protein sequence ID" value="MDF0706857.1"/>
    <property type="molecule type" value="Genomic_DNA"/>
</dbReference>
<proteinExistence type="predicted"/>
<feature type="transmembrane region" description="Helical" evidence="1">
    <location>
        <begin position="190"/>
        <end position="218"/>
    </location>
</feature>
<accession>A0ABT5XM26</accession>
<name>A0ABT5XM26_9FLAO</name>
<feature type="transmembrane region" description="Helical" evidence="1">
    <location>
        <begin position="280"/>
        <end position="302"/>
    </location>
</feature>
<protein>
    <recommendedName>
        <fullName evidence="4">O-antigen ligase domain-containing protein</fullName>
    </recommendedName>
</protein>
<keyword evidence="1" id="KW-0812">Transmembrane</keyword>
<feature type="transmembrane region" description="Helical" evidence="1">
    <location>
        <begin position="116"/>
        <end position="135"/>
    </location>
</feature>
<evidence type="ECO:0000313" key="2">
    <source>
        <dbReference type="EMBL" id="MDF0706857.1"/>
    </source>
</evidence>
<feature type="transmembrane region" description="Helical" evidence="1">
    <location>
        <begin position="362"/>
        <end position="379"/>
    </location>
</feature>